<reference evidence="1 2" key="1">
    <citation type="submission" date="2005-09" db="EMBL/GenBank/DDBJ databases">
        <authorList>
            <person name="Mural R.J."/>
            <person name="Li P.W."/>
            <person name="Adams M.D."/>
            <person name="Amanatides P.G."/>
            <person name="Baden-Tillson H."/>
            <person name="Barnstead M."/>
            <person name="Chin S.H."/>
            <person name="Dew I."/>
            <person name="Evans C.A."/>
            <person name="Ferriera S."/>
            <person name="Flanigan M."/>
            <person name="Fosler C."/>
            <person name="Glodek A."/>
            <person name="Gu Z."/>
            <person name="Holt R.A."/>
            <person name="Jennings D."/>
            <person name="Kraft C.L."/>
            <person name="Lu F."/>
            <person name="Nguyen T."/>
            <person name="Nusskern D.R."/>
            <person name="Pfannkoch C.M."/>
            <person name="Sitter C."/>
            <person name="Sutton G.G."/>
            <person name="Venter J.C."/>
            <person name="Wang Z."/>
            <person name="Woodage T."/>
            <person name="Zheng X.H."/>
            <person name="Zhong F."/>
        </authorList>
    </citation>
    <scope>NUCLEOTIDE SEQUENCE [LARGE SCALE GENOMIC DNA]</scope>
    <source>
        <strain>BN</strain>
        <strain evidence="2">Sprague-Dawley</strain>
    </source>
</reference>
<organism evidence="1 2">
    <name type="scientific">Rattus norvegicus</name>
    <name type="common">Rat</name>
    <dbReference type="NCBI Taxonomy" id="10116"/>
    <lineage>
        <taxon>Eukaryota</taxon>
        <taxon>Metazoa</taxon>
        <taxon>Chordata</taxon>
        <taxon>Craniata</taxon>
        <taxon>Vertebrata</taxon>
        <taxon>Euteleostomi</taxon>
        <taxon>Mammalia</taxon>
        <taxon>Eutheria</taxon>
        <taxon>Euarchontoglires</taxon>
        <taxon>Glires</taxon>
        <taxon>Rodentia</taxon>
        <taxon>Myomorpha</taxon>
        <taxon>Muroidea</taxon>
        <taxon>Muridae</taxon>
        <taxon>Murinae</taxon>
        <taxon>Rattus</taxon>
    </lineage>
</organism>
<dbReference type="EMBL" id="CH473979">
    <property type="protein sequence ID" value="EDM07601.1"/>
    <property type="molecule type" value="Genomic_DNA"/>
</dbReference>
<accession>A6JAD3</accession>
<dbReference type="Proteomes" id="UP000234681">
    <property type="component" value="Chromosome 1"/>
</dbReference>
<evidence type="ECO:0000313" key="2">
    <source>
        <dbReference type="Proteomes" id="UP000234681"/>
    </source>
</evidence>
<dbReference type="AlphaFoldDB" id="A6JAD3"/>
<gene>
    <name evidence="1" type="ORF">rCG_53868</name>
</gene>
<evidence type="ECO:0000313" key="1">
    <source>
        <dbReference type="EMBL" id="EDM07601.1"/>
    </source>
</evidence>
<sequence length="103" mass="11412">MEPTKKVYKLSGTRKLQQTATTESQHNISECLSAMSTSEWPISNSSVKWDRDLSSQCPGMSLFAKQVALRTHLLVGTWIMVYTEAGEHAGHGTFLTSSCVTFQ</sequence>
<proteinExistence type="predicted"/>
<name>A6JAD3_RAT</name>
<protein>
    <submittedName>
        <fullName evidence="1">RCG53868</fullName>
    </submittedName>
</protein>